<dbReference type="InterPro" id="IPR011604">
    <property type="entry name" value="PDDEXK-like_dom_sf"/>
</dbReference>
<name>A0A6J5S397_9CAUD</name>
<evidence type="ECO:0000256" key="1">
    <source>
        <dbReference type="SAM" id="MobiDB-lite"/>
    </source>
</evidence>
<reference evidence="3" key="1">
    <citation type="submission" date="2020-05" db="EMBL/GenBank/DDBJ databases">
        <authorList>
            <person name="Chiriac C."/>
            <person name="Salcher M."/>
            <person name="Ghai R."/>
            <person name="Kavagutti S V."/>
        </authorList>
    </citation>
    <scope>NUCLEOTIDE SEQUENCE</scope>
</reference>
<dbReference type="Gene3D" id="3.90.320.10">
    <property type="match status" value="1"/>
</dbReference>
<organism evidence="3">
    <name type="scientific">uncultured Caudovirales phage</name>
    <dbReference type="NCBI Taxonomy" id="2100421"/>
    <lineage>
        <taxon>Viruses</taxon>
        <taxon>Duplodnaviria</taxon>
        <taxon>Heunggongvirae</taxon>
        <taxon>Uroviricota</taxon>
        <taxon>Caudoviricetes</taxon>
        <taxon>Peduoviridae</taxon>
        <taxon>Maltschvirus</taxon>
        <taxon>Maltschvirus maltsch</taxon>
    </lineage>
</organism>
<dbReference type="Pfam" id="PF12684">
    <property type="entry name" value="DUF3799"/>
    <property type="match status" value="1"/>
</dbReference>
<feature type="region of interest" description="Disordered" evidence="1">
    <location>
        <begin position="1"/>
        <end position="21"/>
    </location>
</feature>
<sequence length="261" mass="28927">MSNTINDDAYNNHPGLSQSGAKEILRSPRHFQEYLNRDRSEQTAAQRLGTLIHLASLQPKVFDATIVVAPECDKRTSAGKEIWAAFQSSLKPGQEAISQKDGELVTAVSIAARAGLDKLMKDYDGESMITEVPMVGRVNGTDIKGKLDAIIKTKDGRTIVVDIKTTMDAGTPFIRDIANYQYFLQSAWYTTLAHADAFVFLAVEKDSPNEWACYTLDGEAQQKGLVLMNNAIDLFKSCNTFKQFPGYPKEVQTVSLPKWVQ</sequence>
<dbReference type="InterPro" id="IPR024432">
    <property type="entry name" value="Put_RecE_PDDEXK-like_dom"/>
</dbReference>
<evidence type="ECO:0000259" key="2">
    <source>
        <dbReference type="Pfam" id="PF12684"/>
    </source>
</evidence>
<evidence type="ECO:0000313" key="3">
    <source>
        <dbReference type="EMBL" id="CAB4202381.1"/>
    </source>
</evidence>
<gene>
    <name evidence="3" type="ORF">UFOVP1370_9</name>
</gene>
<feature type="domain" description="Putative exodeoxyribonuclease 8 PDDEXK-like" evidence="2">
    <location>
        <begin position="17"/>
        <end position="253"/>
    </location>
</feature>
<protein>
    <submittedName>
        <fullName evidence="3">Exodeoxyribonuclease 8, PDDEXK-like domain containing protein</fullName>
    </submittedName>
</protein>
<accession>A0A6J5S397</accession>
<proteinExistence type="predicted"/>
<dbReference type="EMBL" id="LR797325">
    <property type="protein sequence ID" value="CAB4202381.1"/>
    <property type="molecule type" value="Genomic_DNA"/>
</dbReference>